<dbReference type="SUPFAM" id="SSF69118">
    <property type="entry name" value="AhpD-like"/>
    <property type="match status" value="1"/>
</dbReference>
<dbReference type="InterPro" id="IPR029032">
    <property type="entry name" value="AhpD-like"/>
</dbReference>
<dbReference type="Gene3D" id="1.20.1290.10">
    <property type="entry name" value="AhpD-like"/>
    <property type="match status" value="1"/>
</dbReference>
<evidence type="ECO:0000313" key="1">
    <source>
        <dbReference type="EMBL" id="SVA06052.1"/>
    </source>
</evidence>
<organism evidence="1">
    <name type="scientific">marine metagenome</name>
    <dbReference type="NCBI Taxonomy" id="408172"/>
    <lineage>
        <taxon>unclassified sequences</taxon>
        <taxon>metagenomes</taxon>
        <taxon>ecological metagenomes</taxon>
    </lineage>
</organism>
<dbReference type="AlphaFoldDB" id="A0A381SPX0"/>
<gene>
    <name evidence="1" type="ORF">METZ01_LOCUS58906</name>
</gene>
<reference evidence="1" key="1">
    <citation type="submission" date="2018-05" db="EMBL/GenBank/DDBJ databases">
        <authorList>
            <person name="Lanie J.A."/>
            <person name="Ng W.-L."/>
            <person name="Kazmierczak K.M."/>
            <person name="Andrzejewski T.M."/>
            <person name="Davidsen T.M."/>
            <person name="Wayne K.J."/>
            <person name="Tettelin H."/>
            <person name="Glass J.I."/>
            <person name="Rusch D."/>
            <person name="Podicherti R."/>
            <person name="Tsui H.-C.T."/>
            <person name="Winkler M.E."/>
        </authorList>
    </citation>
    <scope>NUCLEOTIDE SEQUENCE</scope>
</reference>
<dbReference type="EMBL" id="UINC01003406">
    <property type="protein sequence ID" value="SVA06052.1"/>
    <property type="molecule type" value="Genomic_DNA"/>
</dbReference>
<name>A0A381SPX0_9ZZZZ</name>
<evidence type="ECO:0008006" key="2">
    <source>
        <dbReference type="Google" id="ProtNLM"/>
    </source>
</evidence>
<sequence length="82" mass="9340">MPSIKLVTENEASGRVKEIYEDIKATMGWSFVPETFQMIAHDPSHLDSYWANYKQTMTPGRLDLKTKKLIAYLVSVMNNCGV</sequence>
<proteinExistence type="predicted"/>
<accession>A0A381SPX0</accession>
<protein>
    <recommendedName>
        <fullName evidence="2">Carboxymuconolactone decarboxylase-like domain-containing protein</fullName>
    </recommendedName>
</protein>